<feature type="compositionally biased region" description="Low complexity" evidence="1">
    <location>
        <begin position="24"/>
        <end position="40"/>
    </location>
</feature>
<feature type="compositionally biased region" description="Gly residues" evidence="1">
    <location>
        <begin position="770"/>
        <end position="780"/>
    </location>
</feature>
<reference evidence="2" key="1">
    <citation type="submission" date="2013-07" db="EMBL/GenBank/DDBJ databases">
        <authorList>
            <consortium name="The Broad Institute Genome Sequencing Platform"/>
            <person name="Cuomo C."/>
            <person name="Litvintseva A."/>
            <person name="Chen Y."/>
            <person name="Heitman J."/>
            <person name="Sun S."/>
            <person name="Springer D."/>
            <person name="Dromer F."/>
            <person name="Young S.K."/>
            <person name="Zeng Q."/>
            <person name="Gargeya S."/>
            <person name="Fitzgerald M."/>
            <person name="Abouelleil A."/>
            <person name="Alvarado L."/>
            <person name="Berlin A.M."/>
            <person name="Chapman S.B."/>
            <person name="Dewar J."/>
            <person name="Goldberg J."/>
            <person name="Griggs A."/>
            <person name="Gujja S."/>
            <person name="Hansen M."/>
            <person name="Howarth C."/>
            <person name="Imamovic A."/>
            <person name="Larimer J."/>
            <person name="McCowan C."/>
            <person name="Murphy C."/>
            <person name="Pearson M."/>
            <person name="Priest M."/>
            <person name="Roberts A."/>
            <person name="Saif S."/>
            <person name="Shea T."/>
            <person name="Sykes S."/>
            <person name="Wortman J."/>
            <person name="Nusbaum C."/>
            <person name="Birren B."/>
        </authorList>
    </citation>
    <scope>NUCLEOTIDE SEQUENCE</scope>
    <source>
        <strain evidence="2">CBS 10737</strain>
    </source>
</reference>
<feature type="compositionally biased region" description="Low complexity" evidence="1">
    <location>
        <begin position="711"/>
        <end position="725"/>
    </location>
</feature>
<proteinExistence type="predicted"/>
<keyword evidence="3" id="KW-1185">Reference proteome</keyword>
<organism evidence="2 3">
    <name type="scientific">Kwoniella pini CBS 10737</name>
    <dbReference type="NCBI Taxonomy" id="1296096"/>
    <lineage>
        <taxon>Eukaryota</taxon>
        <taxon>Fungi</taxon>
        <taxon>Dikarya</taxon>
        <taxon>Basidiomycota</taxon>
        <taxon>Agaricomycotina</taxon>
        <taxon>Tremellomycetes</taxon>
        <taxon>Tremellales</taxon>
        <taxon>Cryptococcaceae</taxon>
        <taxon>Kwoniella</taxon>
    </lineage>
</organism>
<dbReference type="GeneID" id="30174855"/>
<sequence>MPFFQSFQDFKGLTSSINPLNLFSSEQPSSSSPSSSNPTPIATPQSASAEAGPGPSTQAMRQPSTPFSGPTSLGRPIDNRQVYSGPIRPSLKPSPTSSSPNSSDSSDSNERRRVSRTNVMIADPEVSGIQGQRERKRSPRKGSNSRPPSSITGSTGISGVEAEQRLRKKKSPMETYIIVKPPPTSAKNPLNLQIQLVVRPNRPRRDRSVSGISSRSDSTAGEGITASPSLSPAAQTVDLPTEESDDTSAKEIMNSPDTVQSTKSQPNDKGLTGSPKSSSIHSEGANGAGVRRSSSIRSSISTSTAATGSSAASGKRIEPMFNLAVHNVMQPTVVTDAATDVKVAKFHKRNLDITGVGVLEPSEVWLPTHQPTGLFAPPTRQTTDGEVAPRQRPLSLVSLTSPISPTLSRSDDGKSGIRGSLDLKSFKMENLRIGQKADGESRTRQFFGKVFKKKTSLGEIGLAPKKTSPSASFSSFDYPPRSATSTTHDFAGVDTLHPNMAAAIRNQPSNTTDLPSSIGVGAPTFGTAPLVVSRRSSGALITPDGAVTGLTSHVNLDLENTATRMERCQSLPIIPSNRPVGYTWTVRKWAKKNEEGWAAHLKAAANAGLEIVGGNAGSEEEEDEVVFEWVKLRVPSNSTGDEILRRYSTTGAISQSKARARSQTRASSVPPHISQGAEGININSPNTSRTSLNLQPPKAKREASPFPPSSPNLNSSNQNSPFSSPRLDGRPEPIRRISGPIVIGSGSGSGNNSRRSSTIIDIEETNSILRGGGVEGGGGGETEEDSDPEDSETPWTCSIWIKKTGQRQLLGTLTPAPHHPKVIGILKIPQGLNSICLTDFKQSSTNSNSGLSLKEGTIIKKLKENISLTEENLKDVVCVTSLWLVAREEFNGLGKKKSSTGLVGGVGVGGGGGRRGTYQG</sequence>
<evidence type="ECO:0000313" key="2">
    <source>
        <dbReference type="EMBL" id="WWC67632.1"/>
    </source>
</evidence>
<feature type="compositionally biased region" description="Polar residues" evidence="1">
    <location>
        <begin position="652"/>
        <end position="667"/>
    </location>
</feature>
<feature type="compositionally biased region" description="Acidic residues" evidence="1">
    <location>
        <begin position="781"/>
        <end position="792"/>
    </location>
</feature>
<feature type="compositionally biased region" description="Polar residues" evidence="1">
    <location>
        <begin position="55"/>
        <end position="71"/>
    </location>
</feature>
<feature type="region of interest" description="Disordered" evidence="1">
    <location>
        <begin position="652"/>
        <end position="793"/>
    </location>
</feature>
<feature type="compositionally biased region" description="Polar residues" evidence="1">
    <location>
        <begin position="185"/>
        <end position="194"/>
    </location>
</feature>
<name>A0AAJ8L051_9TREE</name>
<evidence type="ECO:0000256" key="1">
    <source>
        <dbReference type="SAM" id="MobiDB-lite"/>
    </source>
</evidence>
<feature type="compositionally biased region" description="Low complexity" evidence="1">
    <location>
        <begin position="736"/>
        <end position="757"/>
    </location>
</feature>
<feature type="compositionally biased region" description="Polar residues" evidence="1">
    <location>
        <begin position="255"/>
        <end position="267"/>
    </location>
</feature>
<dbReference type="AlphaFoldDB" id="A0AAJ8L051"/>
<feature type="compositionally biased region" description="Polar residues" evidence="1">
    <location>
        <begin position="681"/>
        <end position="694"/>
    </location>
</feature>
<feature type="compositionally biased region" description="Low complexity" evidence="1">
    <location>
        <begin position="209"/>
        <end position="218"/>
    </location>
</feature>
<feature type="compositionally biased region" description="Low complexity" evidence="1">
    <location>
        <begin position="291"/>
        <end position="313"/>
    </location>
</feature>
<reference evidence="2" key="2">
    <citation type="submission" date="2024-02" db="EMBL/GenBank/DDBJ databases">
        <title>Comparative genomics of Cryptococcus and Kwoniella reveals pathogenesis evolution and contrasting modes of karyotype evolution via chromosome fusion or intercentromeric recombination.</title>
        <authorList>
            <person name="Coelho M.A."/>
            <person name="David-Palma M."/>
            <person name="Shea T."/>
            <person name="Bowers K."/>
            <person name="McGinley-Smith S."/>
            <person name="Mohammad A.W."/>
            <person name="Gnirke A."/>
            <person name="Yurkov A.M."/>
            <person name="Nowrousian M."/>
            <person name="Sun S."/>
            <person name="Cuomo C.A."/>
            <person name="Heitman J."/>
        </authorList>
    </citation>
    <scope>NUCLEOTIDE SEQUENCE</scope>
    <source>
        <strain evidence="2">CBS 10737</strain>
    </source>
</reference>
<evidence type="ECO:0000313" key="3">
    <source>
        <dbReference type="Proteomes" id="UP000094020"/>
    </source>
</evidence>
<feature type="region of interest" description="Disordered" evidence="1">
    <location>
        <begin position="15"/>
        <end position="313"/>
    </location>
</feature>
<feature type="region of interest" description="Disordered" evidence="1">
    <location>
        <begin position="370"/>
        <end position="390"/>
    </location>
</feature>
<dbReference type="KEGG" id="kpin:30174855"/>
<dbReference type="Proteomes" id="UP000094020">
    <property type="component" value="Chromosome 2"/>
</dbReference>
<dbReference type="RefSeq" id="XP_070058508.1">
    <property type="nucleotide sequence ID" value="XM_070202407.1"/>
</dbReference>
<feature type="compositionally biased region" description="Low complexity" evidence="1">
    <location>
        <begin position="149"/>
        <end position="159"/>
    </location>
</feature>
<protein>
    <submittedName>
        <fullName evidence="2">Uncharacterized protein</fullName>
    </submittedName>
</protein>
<gene>
    <name evidence="2" type="ORF">I206_101542</name>
</gene>
<feature type="compositionally biased region" description="Low complexity" evidence="1">
    <location>
        <begin position="88"/>
        <end position="106"/>
    </location>
</feature>
<dbReference type="EMBL" id="CP144520">
    <property type="protein sequence ID" value="WWC67632.1"/>
    <property type="molecule type" value="Genomic_DNA"/>
</dbReference>
<accession>A0AAJ8L051</accession>